<accession>A0A9P8L144</accession>
<name>A0A9P8L144_9PEZI</name>
<evidence type="ECO:0000256" key="1">
    <source>
        <dbReference type="SAM" id="MobiDB-lite"/>
    </source>
</evidence>
<proteinExistence type="predicted"/>
<feature type="non-terminal residue" evidence="2">
    <location>
        <position position="114"/>
    </location>
</feature>
<reference evidence="2" key="1">
    <citation type="submission" date="2021-03" db="EMBL/GenBank/DDBJ databases">
        <title>Comparative genomics and phylogenomic investigation of the class Geoglossomycetes provide insights into ecological specialization and systematics.</title>
        <authorList>
            <person name="Melie T."/>
            <person name="Pirro S."/>
            <person name="Miller A.N."/>
            <person name="Quandt A."/>
        </authorList>
    </citation>
    <scope>NUCLEOTIDE SEQUENCE</scope>
    <source>
        <strain evidence="2">CAQ_001_2017</strain>
    </source>
</reference>
<sequence length="114" mass="13061">MPTMYRIAPGEIMQNRTELTTTSLQRGSFEVHYSRCLHVADNCLENLVFGHSRFEPVINTLWDLQKVAGGSSETFWLTANRGLHIDVDKDVELDEESASDLSDEVEEYAQQLRR</sequence>
<feature type="compositionally biased region" description="Acidic residues" evidence="1">
    <location>
        <begin position="95"/>
        <end position="107"/>
    </location>
</feature>
<gene>
    <name evidence="2" type="ORF">GP486_008850</name>
</gene>
<comment type="caution">
    <text evidence="2">The sequence shown here is derived from an EMBL/GenBank/DDBJ whole genome shotgun (WGS) entry which is preliminary data.</text>
</comment>
<organism evidence="2 3">
    <name type="scientific">Trichoglossum hirsutum</name>
    <dbReference type="NCBI Taxonomy" id="265104"/>
    <lineage>
        <taxon>Eukaryota</taxon>
        <taxon>Fungi</taxon>
        <taxon>Dikarya</taxon>
        <taxon>Ascomycota</taxon>
        <taxon>Pezizomycotina</taxon>
        <taxon>Geoglossomycetes</taxon>
        <taxon>Geoglossales</taxon>
        <taxon>Geoglossaceae</taxon>
        <taxon>Trichoglossum</taxon>
    </lineage>
</organism>
<evidence type="ECO:0000313" key="2">
    <source>
        <dbReference type="EMBL" id="KAH0536978.1"/>
    </source>
</evidence>
<keyword evidence="3" id="KW-1185">Reference proteome</keyword>
<dbReference type="Proteomes" id="UP000750711">
    <property type="component" value="Unassembled WGS sequence"/>
</dbReference>
<dbReference type="EMBL" id="JAGHQM010004197">
    <property type="protein sequence ID" value="KAH0536978.1"/>
    <property type="molecule type" value="Genomic_DNA"/>
</dbReference>
<feature type="region of interest" description="Disordered" evidence="1">
    <location>
        <begin position="95"/>
        <end position="114"/>
    </location>
</feature>
<protein>
    <submittedName>
        <fullName evidence="2">Uncharacterized protein</fullName>
    </submittedName>
</protein>
<dbReference type="AlphaFoldDB" id="A0A9P8L144"/>
<evidence type="ECO:0000313" key="3">
    <source>
        <dbReference type="Proteomes" id="UP000750711"/>
    </source>
</evidence>